<organism evidence="1 2">
    <name type="scientific">Solanum commersonii</name>
    <name type="common">Commerson's wild potato</name>
    <name type="synonym">Commerson's nightshade</name>
    <dbReference type="NCBI Taxonomy" id="4109"/>
    <lineage>
        <taxon>Eukaryota</taxon>
        <taxon>Viridiplantae</taxon>
        <taxon>Streptophyta</taxon>
        <taxon>Embryophyta</taxon>
        <taxon>Tracheophyta</taxon>
        <taxon>Spermatophyta</taxon>
        <taxon>Magnoliopsida</taxon>
        <taxon>eudicotyledons</taxon>
        <taxon>Gunneridae</taxon>
        <taxon>Pentapetalae</taxon>
        <taxon>asterids</taxon>
        <taxon>lamiids</taxon>
        <taxon>Solanales</taxon>
        <taxon>Solanaceae</taxon>
        <taxon>Solanoideae</taxon>
        <taxon>Solaneae</taxon>
        <taxon>Solanum</taxon>
    </lineage>
</organism>
<gene>
    <name evidence="1" type="ORF">H5410_055694</name>
</gene>
<sequence length="118" mass="13625">MKYGSSLPKPQLLKYYTKYDSSSKSQIQTKMHQVVPRQLWITPYFNCMILRLFSVHRKPTKKSDVSHDANCTKLQVDMMMTKFSIKSICGSSAKMQRSKLMNVSKVNLIANLKKINFG</sequence>
<name>A0A9J5WKK6_SOLCO</name>
<evidence type="ECO:0000313" key="2">
    <source>
        <dbReference type="Proteomes" id="UP000824120"/>
    </source>
</evidence>
<comment type="caution">
    <text evidence="1">The sequence shown here is derived from an EMBL/GenBank/DDBJ whole genome shotgun (WGS) entry which is preliminary data.</text>
</comment>
<proteinExistence type="predicted"/>
<dbReference type="AlphaFoldDB" id="A0A9J5WKK6"/>
<dbReference type="Proteomes" id="UP000824120">
    <property type="component" value="Chromosome 11"/>
</dbReference>
<protein>
    <submittedName>
        <fullName evidence="1">Uncharacterized protein</fullName>
    </submittedName>
</protein>
<evidence type="ECO:0000313" key="1">
    <source>
        <dbReference type="EMBL" id="KAG5575560.1"/>
    </source>
</evidence>
<reference evidence="1 2" key="1">
    <citation type="submission" date="2020-09" db="EMBL/GenBank/DDBJ databases">
        <title>De no assembly of potato wild relative species, Solanum commersonii.</title>
        <authorList>
            <person name="Cho K."/>
        </authorList>
    </citation>
    <scope>NUCLEOTIDE SEQUENCE [LARGE SCALE GENOMIC DNA]</scope>
    <source>
        <strain evidence="1">LZ3.2</strain>
        <tissue evidence="1">Leaf</tissue>
    </source>
</reference>
<accession>A0A9J5WKK6</accession>
<keyword evidence="2" id="KW-1185">Reference proteome</keyword>
<dbReference type="EMBL" id="JACXVP010000011">
    <property type="protein sequence ID" value="KAG5575560.1"/>
    <property type="molecule type" value="Genomic_DNA"/>
</dbReference>